<keyword evidence="2 3" id="KW-0067">ATP-binding</keyword>
<protein>
    <submittedName>
        <fullName evidence="5">Ribonucleoside-diphosphate reductase large chain</fullName>
    </submittedName>
</protein>
<evidence type="ECO:0000313" key="6">
    <source>
        <dbReference type="Proteomes" id="UP000660262"/>
    </source>
</evidence>
<evidence type="ECO:0000313" key="5">
    <source>
        <dbReference type="EMBL" id="GHP06808.1"/>
    </source>
</evidence>
<proteinExistence type="predicted"/>
<dbReference type="GO" id="GO:0005524">
    <property type="term" value="F:ATP binding"/>
    <property type="evidence" value="ECO:0007669"/>
    <property type="project" value="UniProtKB-UniRule"/>
</dbReference>
<evidence type="ECO:0000256" key="3">
    <source>
        <dbReference type="PROSITE-ProRule" id="PRU00492"/>
    </source>
</evidence>
<accession>A0A830HIW4</accession>
<dbReference type="PROSITE" id="PS51161">
    <property type="entry name" value="ATP_CONE"/>
    <property type="match status" value="1"/>
</dbReference>
<dbReference type="Pfam" id="PF03477">
    <property type="entry name" value="ATP-cone"/>
    <property type="match status" value="1"/>
</dbReference>
<dbReference type="PANTHER" id="PTHR11573:SF6">
    <property type="entry name" value="RIBONUCLEOSIDE-DIPHOSPHATE REDUCTASE LARGE SUBUNIT"/>
    <property type="match status" value="1"/>
</dbReference>
<dbReference type="GO" id="GO:0005971">
    <property type="term" value="C:ribonucleoside-diphosphate reductase complex"/>
    <property type="evidence" value="ECO:0007669"/>
    <property type="project" value="TreeGrafter"/>
</dbReference>
<dbReference type="InterPro" id="IPR005144">
    <property type="entry name" value="ATP-cone_dom"/>
</dbReference>
<comment type="caution">
    <text evidence="5">The sequence shown here is derived from an EMBL/GenBank/DDBJ whole genome shotgun (WGS) entry which is preliminary data.</text>
</comment>
<sequence length="179" mass="19687">MALPVGGIPAQVLFDKITSRISKLAYGLNPDFCDTVLVAQKVTAGVYKGVTTHELDELAAETAASMTAKHPDYSTLAARIAVSNLHKSTNKSFSEPGYVNERNGKDSPLVSESFYNFVMEHANRLDSKIIYDRDFHYDYFGFKIDNIYDTLKQCTTISAGGIGLSAHNIRATRHSSVTM</sequence>
<dbReference type="Proteomes" id="UP000660262">
    <property type="component" value="Unassembled WGS sequence"/>
</dbReference>
<dbReference type="InterPro" id="IPR008926">
    <property type="entry name" value="RNR_R1-su_N"/>
</dbReference>
<dbReference type="InterPro" id="IPR039718">
    <property type="entry name" value="Rrm1"/>
</dbReference>
<evidence type="ECO:0000256" key="1">
    <source>
        <dbReference type="ARBA" id="ARBA00022741"/>
    </source>
</evidence>
<dbReference type="Gene3D" id="3.20.70.20">
    <property type="match status" value="1"/>
</dbReference>
<evidence type="ECO:0000259" key="4">
    <source>
        <dbReference type="PROSITE" id="PS51161"/>
    </source>
</evidence>
<dbReference type="GO" id="GO:0009263">
    <property type="term" value="P:deoxyribonucleotide biosynthetic process"/>
    <property type="evidence" value="ECO:0007669"/>
    <property type="project" value="TreeGrafter"/>
</dbReference>
<name>A0A830HIW4_9CHLO</name>
<dbReference type="SUPFAM" id="SSF48168">
    <property type="entry name" value="R1 subunit of ribonucleotide reductase, N-terminal domain"/>
    <property type="match status" value="1"/>
</dbReference>
<keyword evidence="6" id="KW-1185">Reference proteome</keyword>
<dbReference type="PANTHER" id="PTHR11573">
    <property type="entry name" value="RIBONUCLEOSIDE-DIPHOSPHATE REDUCTASE LARGE CHAIN"/>
    <property type="match status" value="1"/>
</dbReference>
<keyword evidence="1 3" id="KW-0547">Nucleotide-binding</keyword>
<reference evidence="5" key="1">
    <citation type="submission" date="2020-10" db="EMBL/GenBank/DDBJ databases">
        <title>Unveiling of a novel bifunctional photoreceptor, Dualchrome1, isolated from a cosmopolitan green alga.</title>
        <authorList>
            <person name="Suzuki S."/>
            <person name="Kawachi M."/>
        </authorList>
    </citation>
    <scope>NUCLEOTIDE SEQUENCE</scope>
    <source>
        <strain evidence="5">NIES 2893</strain>
    </source>
</reference>
<evidence type="ECO:0000256" key="2">
    <source>
        <dbReference type="ARBA" id="ARBA00022840"/>
    </source>
</evidence>
<gene>
    <name evidence="5" type="ORF">PPROV_000555200</name>
</gene>
<dbReference type="AlphaFoldDB" id="A0A830HIW4"/>
<feature type="domain" description="ATP-cone" evidence="4">
    <location>
        <begin position="1"/>
        <end position="91"/>
    </location>
</feature>
<organism evidence="5 6">
    <name type="scientific">Pycnococcus provasolii</name>
    <dbReference type="NCBI Taxonomy" id="41880"/>
    <lineage>
        <taxon>Eukaryota</taxon>
        <taxon>Viridiplantae</taxon>
        <taxon>Chlorophyta</taxon>
        <taxon>Pseudoscourfieldiophyceae</taxon>
        <taxon>Pseudoscourfieldiales</taxon>
        <taxon>Pycnococcaceae</taxon>
        <taxon>Pycnococcus</taxon>
    </lineage>
</organism>
<dbReference type="EMBL" id="BNJQ01000014">
    <property type="protein sequence ID" value="GHP06808.1"/>
    <property type="molecule type" value="Genomic_DNA"/>
</dbReference>
<dbReference type="GO" id="GO:0004748">
    <property type="term" value="F:ribonucleoside-diphosphate reductase activity, thioredoxin disulfide as acceptor"/>
    <property type="evidence" value="ECO:0007669"/>
    <property type="project" value="TreeGrafter"/>
</dbReference>
<dbReference type="OrthoDB" id="1684714at2759"/>